<feature type="region of interest" description="Disordered" evidence="1">
    <location>
        <begin position="54"/>
        <end position="87"/>
    </location>
</feature>
<gene>
    <name evidence="2" type="ORF">LCGC14_0719050</name>
</gene>
<feature type="compositionally biased region" description="Basic residues" evidence="1">
    <location>
        <begin position="56"/>
        <end position="66"/>
    </location>
</feature>
<organism evidence="2">
    <name type="scientific">marine sediment metagenome</name>
    <dbReference type="NCBI Taxonomy" id="412755"/>
    <lineage>
        <taxon>unclassified sequences</taxon>
        <taxon>metagenomes</taxon>
        <taxon>ecological metagenomes</taxon>
    </lineage>
</organism>
<comment type="caution">
    <text evidence="2">The sequence shown here is derived from an EMBL/GenBank/DDBJ whole genome shotgun (WGS) entry which is preliminary data.</text>
</comment>
<evidence type="ECO:0000256" key="1">
    <source>
        <dbReference type="SAM" id="MobiDB-lite"/>
    </source>
</evidence>
<accession>A0A0F9QCY9</accession>
<reference evidence="2" key="1">
    <citation type="journal article" date="2015" name="Nature">
        <title>Complex archaea that bridge the gap between prokaryotes and eukaryotes.</title>
        <authorList>
            <person name="Spang A."/>
            <person name="Saw J.H."/>
            <person name="Jorgensen S.L."/>
            <person name="Zaremba-Niedzwiedzka K."/>
            <person name="Martijn J."/>
            <person name="Lind A.E."/>
            <person name="van Eijk R."/>
            <person name="Schleper C."/>
            <person name="Guy L."/>
            <person name="Ettema T.J."/>
        </authorList>
    </citation>
    <scope>NUCLEOTIDE SEQUENCE</scope>
</reference>
<dbReference type="EMBL" id="LAZR01001620">
    <property type="protein sequence ID" value="KKN41845.1"/>
    <property type="molecule type" value="Genomic_DNA"/>
</dbReference>
<evidence type="ECO:0000313" key="2">
    <source>
        <dbReference type="EMBL" id="KKN41845.1"/>
    </source>
</evidence>
<feature type="compositionally biased region" description="Acidic residues" evidence="1">
    <location>
        <begin position="164"/>
        <end position="180"/>
    </location>
</feature>
<proteinExistence type="predicted"/>
<sequence length="180" mass="20338">MATEPTKPKPQQPTDAAIRAMLVMTDGDQKLAADRLGISRMAMLQWIRDIVDKPKLPKSRGHSKKKSSPEPTPESAGHLHEQNEVEQPTVSDLLWQGINISLDNGVHYEELMHRFSSEVLRIMQDRIARQRLERIKAAAVNKRWTPKRLQGVQDRLVNARLDADGTESDGTDEDEENAVD</sequence>
<feature type="region of interest" description="Disordered" evidence="1">
    <location>
        <begin position="160"/>
        <end position="180"/>
    </location>
</feature>
<name>A0A0F9QCY9_9ZZZZ</name>
<protein>
    <submittedName>
        <fullName evidence="2">Uncharacterized protein</fullName>
    </submittedName>
</protein>
<dbReference type="AlphaFoldDB" id="A0A0F9QCY9"/>